<evidence type="ECO:0000313" key="2">
    <source>
        <dbReference type="Proteomes" id="UP000479000"/>
    </source>
</evidence>
<sequence length="52" mass="6338">MRGRMSKYFRTIRRIRPLRCLKGMFAKMRSNIIGYRPVMKFKAWQDPISMGR</sequence>
<dbReference type="EMBL" id="CADCXU010010566">
    <property type="protein sequence ID" value="CAB0001385.1"/>
    <property type="molecule type" value="Genomic_DNA"/>
</dbReference>
<name>A0A6H5GFI6_9HEMI</name>
<feature type="non-terminal residue" evidence="1">
    <location>
        <position position="52"/>
    </location>
</feature>
<keyword evidence="2" id="KW-1185">Reference proteome</keyword>
<proteinExistence type="predicted"/>
<reference evidence="1 2" key="1">
    <citation type="submission" date="2020-02" db="EMBL/GenBank/DDBJ databases">
        <authorList>
            <person name="Ferguson B K."/>
        </authorList>
    </citation>
    <scope>NUCLEOTIDE SEQUENCE [LARGE SCALE GENOMIC DNA]</scope>
</reference>
<gene>
    <name evidence="1" type="ORF">NTEN_LOCUS7172</name>
</gene>
<evidence type="ECO:0000313" key="1">
    <source>
        <dbReference type="EMBL" id="CAB0001385.1"/>
    </source>
</evidence>
<accession>A0A6H5GFI6</accession>
<protein>
    <submittedName>
        <fullName evidence="1">Uncharacterized protein</fullName>
    </submittedName>
</protein>
<dbReference type="Proteomes" id="UP000479000">
    <property type="component" value="Unassembled WGS sequence"/>
</dbReference>
<dbReference type="AlphaFoldDB" id="A0A6H5GFI6"/>
<organism evidence="1 2">
    <name type="scientific">Nesidiocoris tenuis</name>
    <dbReference type="NCBI Taxonomy" id="355587"/>
    <lineage>
        <taxon>Eukaryota</taxon>
        <taxon>Metazoa</taxon>
        <taxon>Ecdysozoa</taxon>
        <taxon>Arthropoda</taxon>
        <taxon>Hexapoda</taxon>
        <taxon>Insecta</taxon>
        <taxon>Pterygota</taxon>
        <taxon>Neoptera</taxon>
        <taxon>Paraneoptera</taxon>
        <taxon>Hemiptera</taxon>
        <taxon>Heteroptera</taxon>
        <taxon>Panheteroptera</taxon>
        <taxon>Cimicomorpha</taxon>
        <taxon>Miridae</taxon>
        <taxon>Dicyphina</taxon>
        <taxon>Nesidiocoris</taxon>
    </lineage>
</organism>